<accession>A0A1F7UXK2</accession>
<dbReference type="CDD" id="cd18097">
    <property type="entry name" value="SpoU-like"/>
    <property type="match status" value="1"/>
</dbReference>
<dbReference type="InterPro" id="IPR029028">
    <property type="entry name" value="Alpha/beta_knot_MTases"/>
</dbReference>
<evidence type="ECO:0000313" key="5">
    <source>
        <dbReference type="Proteomes" id="UP000176846"/>
    </source>
</evidence>
<dbReference type="InterPro" id="IPR029026">
    <property type="entry name" value="tRNA_m1G_MTases_N"/>
</dbReference>
<evidence type="ECO:0000313" key="4">
    <source>
        <dbReference type="EMBL" id="OGL82484.1"/>
    </source>
</evidence>
<dbReference type="AlphaFoldDB" id="A0A1F7UXK2"/>
<feature type="domain" description="tRNA/rRNA methyltransferase SpoU type" evidence="3">
    <location>
        <begin position="1"/>
        <end position="151"/>
    </location>
</feature>
<dbReference type="GO" id="GO:0008173">
    <property type="term" value="F:RNA methyltransferase activity"/>
    <property type="evidence" value="ECO:0007669"/>
    <property type="project" value="InterPro"/>
</dbReference>
<dbReference type="Gene3D" id="3.40.1280.10">
    <property type="match status" value="1"/>
</dbReference>
<organism evidence="4 5">
    <name type="scientific">Candidatus Uhrbacteria bacterium RIFCSPLOWO2_01_FULL_47_25</name>
    <dbReference type="NCBI Taxonomy" id="1802402"/>
    <lineage>
        <taxon>Bacteria</taxon>
        <taxon>Candidatus Uhriibacteriota</taxon>
    </lineage>
</organism>
<name>A0A1F7UXK2_9BACT</name>
<dbReference type="GO" id="GO:0006396">
    <property type="term" value="P:RNA processing"/>
    <property type="evidence" value="ECO:0007669"/>
    <property type="project" value="InterPro"/>
</dbReference>
<dbReference type="PANTHER" id="PTHR43191">
    <property type="entry name" value="RRNA METHYLTRANSFERASE 3"/>
    <property type="match status" value="1"/>
</dbReference>
<dbReference type="PANTHER" id="PTHR43191:SF7">
    <property type="entry name" value="OBP33PEP LIKE PROTEIN"/>
    <property type="match status" value="1"/>
</dbReference>
<reference evidence="4 5" key="1">
    <citation type="journal article" date="2016" name="Nat. Commun.">
        <title>Thousands of microbial genomes shed light on interconnected biogeochemical processes in an aquifer system.</title>
        <authorList>
            <person name="Anantharaman K."/>
            <person name="Brown C.T."/>
            <person name="Hug L.A."/>
            <person name="Sharon I."/>
            <person name="Castelle C.J."/>
            <person name="Probst A.J."/>
            <person name="Thomas B.C."/>
            <person name="Singh A."/>
            <person name="Wilkins M.J."/>
            <person name="Karaoz U."/>
            <person name="Brodie E.L."/>
            <person name="Williams K.H."/>
            <person name="Hubbard S.S."/>
            <person name="Banfield J.F."/>
        </authorList>
    </citation>
    <scope>NUCLEOTIDE SEQUENCE [LARGE SCALE GENOMIC DNA]</scope>
</reference>
<evidence type="ECO:0000256" key="1">
    <source>
        <dbReference type="ARBA" id="ARBA00022603"/>
    </source>
</evidence>
<gene>
    <name evidence="4" type="ORF">A2936_02395</name>
</gene>
<dbReference type="InterPro" id="IPR001537">
    <property type="entry name" value="SpoU_MeTrfase"/>
</dbReference>
<protein>
    <recommendedName>
        <fullName evidence="3">tRNA/rRNA methyltransferase SpoU type domain-containing protein</fullName>
    </recommendedName>
</protein>
<dbReference type="InterPro" id="IPR051259">
    <property type="entry name" value="rRNA_Methyltransferase"/>
</dbReference>
<keyword evidence="2" id="KW-0808">Transferase</keyword>
<dbReference type="Proteomes" id="UP000176846">
    <property type="component" value="Unassembled WGS sequence"/>
</dbReference>
<dbReference type="Pfam" id="PF00588">
    <property type="entry name" value="SpoU_methylase"/>
    <property type="match status" value="1"/>
</dbReference>
<dbReference type="GO" id="GO:0032259">
    <property type="term" value="P:methylation"/>
    <property type="evidence" value="ECO:0007669"/>
    <property type="project" value="UniProtKB-KW"/>
</dbReference>
<evidence type="ECO:0000259" key="3">
    <source>
        <dbReference type="Pfam" id="PF00588"/>
    </source>
</evidence>
<proteinExistence type="predicted"/>
<evidence type="ECO:0000256" key="2">
    <source>
        <dbReference type="ARBA" id="ARBA00022679"/>
    </source>
</evidence>
<dbReference type="GO" id="GO:0003723">
    <property type="term" value="F:RNA binding"/>
    <property type="evidence" value="ECO:0007669"/>
    <property type="project" value="InterPro"/>
</dbReference>
<sequence length="156" mass="17416">MVVVLHNIRSMHNVGSIFRTADAAGCEKIYLCGITPGPLDRFGRPNQKLLKVSLGAERYMPWERSRLTMGLLDKLKVKGYRILAVEQSKNSISLYKMKPLRSKSTKCVLVVGNEINGLSPALLKRADKVIEIPMRGKKESLNVAVAFGIAVFYLLR</sequence>
<comment type="caution">
    <text evidence="4">The sequence shown here is derived from an EMBL/GenBank/DDBJ whole genome shotgun (WGS) entry which is preliminary data.</text>
</comment>
<dbReference type="SUPFAM" id="SSF75217">
    <property type="entry name" value="alpha/beta knot"/>
    <property type="match status" value="1"/>
</dbReference>
<dbReference type="EMBL" id="MGEK01000020">
    <property type="protein sequence ID" value="OGL82484.1"/>
    <property type="molecule type" value="Genomic_DNA"/>
</dbReference>
<keyword evidence="1" id="KW-0489">Methyltransferase</keyword>